<organism evidence="1">
    <name type="scientific">Leptolyngbya sp. NK1-12</name>
    <dbReference type="NCBI Taxonomy" id="2547451"/>
    <lineage>
        <taxon>Bacteria</taxon>
        <taxon>Bacillati</taxon>
        <taxon>Cyanobacteriota</taxon>
        <taxon>Cyanophyceae</taxon>
        <taxon>Leptolyngbyales</taxon>
        <taxon>Leptolyngbyaceae</taxon>
        <taxon>Leptolyngbya group</taxon>
        <taxon>Leptolyngbya</taxon>
    </lineage>
</organism>
<proteinExistence type="predicted"/>
<sequence>MIFSAVLQSVSAFESTLPTAPTHDPTLIASSQGRGTLRVINGTGQDAAVKLVDSRTGKTRHFVRIGSGDEITIRGISPCSCILKATTGTNWDQRAGRFLQNRAFFQFNDRLEFRETRTHNGVEWSNYTATLHPVAEGRAITTPISESSF</sequence>
<gene>
    <name evidence="1" type="ORF">HJG54_19255</name>
</gene>
<dbReference type="RefSeq" id="WP_316430738.1">
    <property type="nucleotide sequence ID" value="NZ_CP053586.1"/>
</dbReference>
<name>A0AA96WGD2_9CYAN</name>
<evidence type="ECO:0000313" key="1">
    <source>
        <dbReference type="EMBL" id="WNZ24769.1"/>
    </source>
</evidence>
<accession>A0AA96WGD2</accession>
<dbReference type="EMBL" id="CP053586">
    <property type="protein sequence ID" value="WNZ24769.1"/>
    <property type="molecule type" value="Genomic_DNA"/>
</dbReference>
<dbReference type="AlphaFoldDB" id="A0AA96WGD2"/>
<protein>
    <submittedName>
        <fullName evidence="1">Uncharacterized protein</fullName>
    </submittedName>
</protein>
<reference evidence="1" key="1">
    <citation type="submission" date="2020-05" db="EMBL/GenBank/DDBJ databases">
        <authorList>
            <person name="Zhu T."/>
            <person name="Keshari N."/>
            <person name="Lu X."/>
        </authorList>
    </citation>
    <scope>NUCLEOTIDE SEQUENCE</scope>
    <source>
        <strain evidence="1">NK1-12</strain>
    </source>
</reference>